<name>E0S4F5_BUTPB</name>
<accession>E0S4F5</accession>
<dbReference type="Proteomes" id="UP000001299">
    <property type="component" value="Plasmid pCY360"/>
</dbReference>
<evidence type="ECO:0000313" key="1">
    <source>
        <dbReference type="EMBL" id="ADL36287.1"/>
    </source>
</evidence>
<gene>
    <name evidence="1" type="ordered locus">bpr_II350</name>
</gene>
<protein>
    <submittedName>
        <fullName evidence="1">Uncharacterized protein</fullName>
    </submittedName>
</protein>
<dbReference type="KEGG" id="bpb:bpr_II350"/>
<sequence length="63" mass="7545">MDSITFSKKCQPLNKEFRKMFDYVPCPDEYECSQDVFYQTLESSVLNKRDDFVSLTQKYRMGI</sequence>
<organism evidence="1 2">
    <name type="scientific">Butyrivibrio proteoclasticus (strain ATCC 51982 / DSM 14932 / B316)</name>
    <name type="common">Clostridium proteoclasticum</name>
    <dbReference type="NCBI Taxonomy" id="515622"/>
    <lineage>
        <taxon>Bacteria</taxon>
        <taxon>Bacillati</taxon>
        <taxon>Bacillota</taxon>
        <taxon>Clostridia</taxon>
        <taxon>Lachnospirales</taxon>
        <taxon>Lachnospiraceae</taxon>
        <taxon>Butyrivibrio</taxon>
    </lineage>
</organism>
<keyword evidence="1" id="KW-0614">Plasmid</keyword>
<proteinExistence type="predicted"/>
<reference evidence="1 2" key="1">
    <citation type="journal article" date="2010" name="PLoS ONE">
        <title>The glycobiome of the rumen bacterium Butyrivibrio proteoclasticus B316(T) highlights adaptation to a polysaccharide-rich environment.</title>
        <authorList>
            <person name="Kelly W.J."/>
            <person name="Leahy S.C."/>
            <person name="Altermann E."/>
            <person name="Yeoman C.J."/>
            <person name="Dunne J.C."/>
            <person name="Kong Z."/>
            <person name="Pacheco D.M."/>
            <person name="Li D."/>
            <person name="Noel S.J."/>
            <person name="Moon C.D."/>
            <person name="Cookson A.L."/>
            <person name="Attwood G.T."/>
        </authorList>
    </citation>
    <scope>NUCLEOTIDE SEQUENCE [LARGE SCALE GENOMIC DNA]</scope>
    <source>
        <strain evidence="2">ATCC 51982 / DSM 14932 / B316</strain>
        <plasmid evidence="2">Plasmid pCY360</plasmid>
    </source>
</reference>
<dbReference type="HOGENOM" id="CLU_2877286_0_0_9"/>
<dbReference type="EMBL" id="CP001812">
    <property type="protein sequence ID" value="ADL36287.1"/>
    <property type="molecule type" value="Genomic_DNA"/>
</dbReference>
<dbReference type="AlphaFoldDB" id="E0S4F5"/>
<keyword evidence="2" id="KW-1185">Reference proteome</keyword>
<evidence type="ECO:0000313" key="2">
    <source>
        <dbReference type="Proteomes" id="UP000001299"/>
    </source>
</evidence>
<geneLocation type="plasmid" evidence="1 2">
    <name>pCY360</name>
</geneLocation>